<dbReference type="AlphaFoldDB" id="A0A8S3V3L5"/>
<dbReference type="SUPFAM" id="SSF53098">
    <property type="entry name" value="Ribonuclease H-like"/>
    <property type="match status" value="1"/>
</dbReference>
<comment type="caution">
    <text evidence="2">The sequence shown here is derived from an EMBL/GenBank/DDBJ whole genome shotgun (WGS) entry which is preliminary data.</text>
</comment>
<accession>A0A8S3V3L5</accession>
<dbReference type="Pfam" id="PF24764">
    <property type="entry name" value="rva_4"/>
    <property type="match status" value="1"/>
</dbReference>
<organism evidence="2 3">
    <name type="scientific">Mytilus edulis</name>
    <name type="common">Blue mussel</name>
    <dbReference type="NCBI Taxonomy" id="6550"/>
    <lineage>
        <taxon>Eukaryota</taxon>
        <taxon>Metazoa</taxon>
        <taxon>Spiralia</taxon>
        <taxon>Lophotrochozoa</taxon>
        <taxon>Mollusca</taxon>
        <taxon>Bivalvia</taxon>
        <taxon>Autobranchia</taxon>
        <taxon>Pteriomorphia</taxon>
        <taxon>Mytilida</taxon>
        <taxon>Mytiloidea</taxon>
        <taxon>Mytilidae</taxon>
        <taxon>Mytilinae</taxon>
        <taxon>Mytilus</taxon>
    </lineage>
</organism>
<dbReference type="PANTHER" id="PTHR46791:SF5">
    <property type="entry name" value="CLR5 DOMAIN-CONTAINING PROTEIN-RELATED"/>
    <property type="match status" value="1"/>
</dbReference>
<dbReference type="GO" id="GO:0003676">
    <property type="term" value="F:nucleic acid binding"/>
    <property type="evidence" value="ECO:0007669"/>
    <property type="project" value="InterPro"/>
</dbReference>
<dbReference type="InterPro" id="IPR036397">
    <property type="entry name" value="RNaseH_sf"/>
</dbReference>
<dbReference type="InterPro" id="IPR058913">
    <property type="entry name" value="Integrase_dom_put"/>
</dbReference>
<protein>
    <recommendedName>
        <fullName evidence="1">Integrase catalytic domain-containing protein</fullName>
    </recommendedName>
</protein>
<dbReference type="EMBL" id="CAJPWZ010002933">
    <property type="protein sequence ID" value="CAG2248351.1"/>
    <property type="molecule type" value="Genomic_DNA"/>
</dbReference>
<name>A0A8S3V3L5_MYTED</name>
<proteinExistence type="predicted"/>
<dbReference type="GO" id="GO:0015074">
    <property type="term" value="P:DNA integration"/>
    <property type="evidence" value="ECO:0007669"/>
    <property type="project" value="InterPro"/>
</dbReference>
<evidence type="ECO:0000313" key="3">
    <source>
        <dbReference type="Proteomes" id="UP000683360"/>
    </source>
</evidence>
<dbReference type="PROSITE" id="PS50994">
    <property type="entry name" value="INTEGRASE"/>
    <property type="match status" value="1"/>
</dbReference>
<evidence type="ECO:0000313" key="2">
    <source>
        <dbReference type="EMBL" id="CAG2248351.1"/>
    </source>
</evidence>
<dbReference type="Gene3D" id="3.30.420.10">
    <property type="entry name" value="Ribonuclease H-like superfamily/Ribonuclease H"/>
    <property type="match status" value="1"/>
</dbReference>
<gene>
    <name evidence="2" type="ORF">MEDL_60175</name>
</gene>
<feature type="domain" description="Integrase catalytic" evidence="1">
    <location>
        <begin position="40"/>
        <end position="186"/>
    </location>
</feature>
<keyword evidence="3" id="KW-1185">Reference proteome</keyword>
<dbReference type="OrthoDB" id="6070127at2759"/>
<evidence type="ECO:0000259" key="1">
    <source>
        <dbReference type="PROSITE" id="PS50994"/>
    </source>
</evidence>
<sequence length="186" mass="21925">MLIIKRIRVPRWRLRESVHRMDSRGVRERQTGRLHRRVYNVMGPNHLWHIDTNHKLVRWRFVIVGGIDGFSRLIMFLKCTDNNISETLLQCFLSGVDKFGIPNRVRSDKGMENVSVADFMLSKKGLDSMITGKSTHNQRIERLWRDVYDGVLSFFYNMEDQGILDPLNQIHLATLHYIFISEINKN</sequence>
<dbReference type="InterPro" id="IPR012337">
    <property type="entry name" value="RNaseH-like_sf"/>
</dbReference>
<dbReference type="PANTHER" id="PTHR46791">
    <property type="entry name" value="EXPRESSED PROTEIN"/>
    <property type="match status" value="1"/>
</dbReference>
<dbReference type="InterPro" id="IPR001584">
    <property type="entry name" value="Integrase_cat-core"/>
</dbReference>
<dbReference type="Proteomes" id="UP000683360">
    <property type="component" value="Unassembled WGS sequence"/>
</dbReference>
<reference evidence="2" key="1">
    <citation type="submission" date="2021-03" db="EMBL/GenBank/DDBJ databases">
        <authorList>
            <person name="Bekaert M."/>
        </authorList>
    </citation>
    <scope>NUCLEOTIDE SEQUENCE</scope>
</reference>